<dbReference type="AlphaFoldDB" id="A0A165WEH5"/>
<evidence type="ECO:0000259" key="1">
    <source>
        <dbReference type="Pfam" id="PF13358"/>
    </source>
</evidence>
<evidence type="ECO:0000313" key="3">
    <source>
        <dbReference type="Proteomes" id="UP000076532"/>
    </source>
</evidence>
<feature type="domain" description="Tc1-like transposase DDE" evidence="1">
    <location>
        <begin position="21"/>
        <end position="65"/>
    </location>
</feature>
<dbReference type="Proteomes" id="UP000076532">
    <property type="component" value="Unassembled WGS sequence"/>
</dbReference>
<dbReference type="STRING" id="436010.A0A165WEH5"/>
<dbReference type="Pfam" id="PF13358">
    <property type="entry name" value="DDE_3"/>
    <property type="match status" value="1"/>
</dbReference>
<dbReference type="EMBL" id="KV417745">
    <property type="protein sequence ID" value="KZP07591.1"/>
    <property type="molecule type" value="Genomic_DNA"/>
</dbReference>
<feature type="non-terminal residue" evidence="2">
    <location>
        <position position="1"/>
    </location>
</feature>
<sequence length="66" mass="7498">VLPALSLDGVLHMDILRCSWTGATFYNFVDALLDNMNPFPQRNSVVIMDNASIHHSPEIRELVESW</sequence>
<dbReference type="InterPro" id="IPR036397">
    <property type="entry name" value="RNaseH_sf"/>
</dbReference>
<protein>
    <recommendedName>
        <fullName evidence="1">Tc1-like transposase DDE domain-containing protein</fullName>
    </recommendedName>
</protein>
<gene>
    <name evidence="2" type="ORF">FIBSPDRAFT_762682</name>
</gene>
<dbReference type="GO" id="GO:0003676">
    <property type="term" value="F:nucleic acid binding"/>
    <property type="evidence" value="ECO:0007669"/>
    <property type="project" value="InterPro"/>
</dbReference>
<evidence type="ECO:0000313" key="2">
    <source>
        <dbReference type="EMBL" id="KZP07591.1"/>
    </source>
</evidence>
<dbReference type="InterPro" id="IPR038717">
    <property type="entry name" value="Tc1-like_DDE_dom"/>
</dbReference>
<name>A0A165WEH5_9AGAM</name>
<proteinExistence type="predicted"/>
<organism evidence="2 3">
    <name type="scientific">Athelia psychrophila</name>
    <dbReference type="NCBI Taxonomy" id="1759441"/>
    <lineage>
        <taxon>Eukaryota</taxon>
        <taxon>Fungi</taxon>
        <taxon>Dikarya</taxon>
        <taxon>Basidiomycota</taxon>
        <taxon>Agaricomycotina</taxon>
        <taxon>Agaricomycetes</taxon>
        <taxon>Agaricomycetidae</taxon>
        <taxon>Atheliales</taxon>
        <taxon>Atheliaceae</taxon>
        <taxon>Athelia</taxon>
    </lineage>
</organism>
<keyword evidence="3" id="KW-1185">Reference proteome</keyword>
<dbReference type="OrthoDB" id="2142724at2759"/>
<dbReference type="Gene3D" id="3.30.420.10">
    <property type="entry name" value="Ribonuclease H-like superfamily/Ribonuclease H"/>
    <property type="match status" value="1"/>
</dbReference>
<reference evidence="2 3" key="1">
    <citation type="journal article" date="2016" name="Mol. Biol. Evol.">
        <title>Comparative Genomics of Early-Diverging Mushroom-Forming Fungi Provides Insights into the Origins of Lignocellulose Decay Capabilities.</title>
        <authorList>
            <person name="Nagy L.G."/>
            <person name="Riley R."/>
            <person name="Tritt A."/>
            <person name="Adam C."/>
            <person name="Daum C."/>
            <person name="Floudas D."/>
            <person name="Sun H."/>
            <person name="Yadav J.S."/>
            <person name="Pangilinan J."/>
            <person name="Larsson K.H."/>
            <person name="Matsuura K."/>
            <person name="Barry K."/>
            <person name="Labutti K."/>
            <person name="Kuo R."/>
            <person name="Ohm R.A."/>
            <person name="Bhattacharya S.S."/>
            <person name="Shirouzu T."/>
            <person name="Yoshinaga Y."/>
            <person name="Martin F.M."/>
            <person name="Grigoriev I.V."/>
            <person name="Hibbett D.S."/>
        </authorList>
    </citation>
    <scope>NUCLEOTIDE SEQUENCE [LARGE SCALE GENOMIC DNA]</scope>
    <source>
        <strain evidence="2 3">CBS 109695</strain>
    </source>
</reference>
<accession>A0A165WEH5</accession>